<evidence type="ECO:0000313" key="1">
    <source>
        <dbReference type="EMBL" id="MBI4923621.1"/>
    </source>
</evidence>
<dbReference type="PANTHER" id="PTHR30619">
    <property type="entry name" value="DNA INTERNALIZATION/COMPETENCE PROTEIN COMEC/REC2"/>
    <property type="match status" value="1"/>
</dbReference>
<dbReference type="Gene3D" id="3.60.15.10">
    <property type="entry name" value="Ribonuclease Z/Hydroxyacylglutathione hydrolase-like"/>
    <property type="match status" value="1"/>
</dbReference>
<sequence>MLFTLEALPASEGDCLLLHWGKKTSPKLAVIDGGPGQTYEKTLLKRLLQIRENRAVDQLDIAFAMVSHVDLDHITGVMKLFNVLKKEEEMQLPAGDRPLHVARLWHNTFNDILGDDADAYYQTLTASFQASVDGKPNPTIVEKVEASLKANDAEAPAETAYDIGLILAGHAEGRTLRDSQAFLRKANLTSRLNSPFLKDDMPTLISSSRTPAPQDVDGLEVQVVGPLDDDIEKLQADFDVFIKDKKLSAEAMLAAYKDASLPNLSSIVCVVGAGKRRILLTGDARGDKIIEGLARAKITDLHFDVVKAPHHGSEHNLAPDFFKTITADSYVFSANGRFGNPDRPAVEWLIEARGKAAKYNIVLTYPVGKLDERRKKVAKTKWKESRDSLAVLFKERKAAGFKFKVVDDNRLIELGDSKIEW</sequence>
<dbReference type="InterPro" id="IPR052159">
    <property type="entry name" value="Competence_DNA_uptake"/>
</dbReference>
<dbReference type="EMBL" id="JACRAF010000059">
    <property type="protein sequence ID" value="MBI4923621.1"/>
    <property type="molecule type" value="Genomic_DNA"/>
</dbReference>
<dbReference type="SUPFAM" id="SSF56281">
    <property type="entry name" value="Metallo-hydrolase/oxidoreductase"/>
    <property type="match status" value="1"/>
</dbReference>
<reference evidence="1" key="1">
    <citation type="submission" date="2020-07" db="EMBL/GenBank/DDBJ databases">
        <title>Huge and variable diversity of episymbiotic CPR bacteria and DPANN archaea in groundwater ecosystems.</title>
        <authorList>
            <person name="He C.Y."/>
            <person name="Keren R."/>
            <person name="Whittaker M."/>
            <person name="Farag I.F."/>
            <person name="Doudna J."/>
            <person name="Cate J.H.D."/>
            <person name="Banfield J.F."/>
        </authorList>
    </citation>
    <scope>NUCLEOTIDE SEQUENCE</scope>
    <source>
        <strain evidence="1">NC_groundwater_1586_Pr3_B-0.1um_66_15</strain>
    </source>
</reference>
<dbReference type="Proteomes" id="UP000782610">
    <property type="component" value="Unassembled WGS sequence"/>
</dbReference>
<organism evidence="1 2">
    <name type="scientific">Devosia nanyangense</name>
    <dbReference type="NCBI Taxonomy" id="1228055"/>
    <lineage>
        <taxon>Bacteria</taxon>
        <taxon>Pseudomonadati</taxon>
        <taxon>Pseudomonadota</taxon>
        <taxon>Alphaproteobacteria</taxon>
        <taxon>Hyphomicrobiales</taxon>
        <taxon>Devosiaceae</taxon>
        <taxon>Devosia</taxon>
    </lineage>
</organism>
<protein>
    <recommendedName>
        <fullName evidence="3">MBL fold metallo-hydrolase</fullName>
    </recommendedName>
</protein>
<comment type="caution">
    <text evidence="1">The sequence shown here is derived from an EMBL/GenBank/DDBJ whole genome shotgun (WGS) entry which is preliminary data.</text>
</comment>
<dbReference type="InterPro" id="IPR036866">
    <property type="entry name" value="RibonucZ/Hydroxyglut_hydro"/>
</dbReference>
<accession>A0A933L758</accession>
<dbReference type="AlphaFoldDB" id="A0A933L758"/>
<evidence type="ECO:0008006" key="3">
    <source>
        <dbReference type="Google" id="ProtNLM"/>
    </source>
</evidence>
<evidence type="ECO:0000313" key="2">
    <source>
        <dbReference type="Proteomes" id="UP000782610"/>
    </source>
</evidence>
<proteinExistence type="predicted"/>
<name>A0A933L758_9HYPH</name>
<gene>
    <name evidence="1" type="ORF">HY834_17915</name>
</gene>
<dbReference type="PANTHER" id="PTHR30619:SF1">
    <property type="entry name" value="RECOMBINATION PROTEIN 2"/>
    <property type="match status" value="1"/>
</dbReference>